<dbReference type="Proteomes" id="UP000287101">
    <property type="component" value="Unassembled WGS sequence"/>
</dbReference>
<keyword evidence="3" id="KW-1185">Reference proteome</keyword>
<sequence>MLLSLFIKKNELKILELINQLSFSETLDQLTLLEELNITRTSLARYITIINDQLKLADFDHSPKIVRSSGGFHLTYEKETNFAPSEAQTKHDMIIIFLNYFLQNSYSYFIVKTLILHQEVSSNKLIKDIAISQSYLATVIKKTNEKLAPLKIQILQQNKKTTLTGSFPNILAFQYLFLDFYQNYGGASSAEDALNTSYSTMTFEDLVTNTQLLHDSLNLENHDLTFFLNLFYNTLKKNSSIRDKHFYKYLSDKALRNSSFYIKQFLTEQVLTPQEKNTLIKKLNSGDSVLLAQAHEISKYFQHITGLSNNKETLFFDILLKLVNLALFDMTMNKVISDPVLVHTYHLETLHDYYKDEVDLSHDTRLLLENNMSFFNILLNNFFQYDYTTTLTLAFDIKQNAFLTKHLTLLVSKLFADSVKVVPKTAKQIDLYISNKFNLAPPAEHFFYFANTYTEETLEDVTRSITKLFIKKVMTEKKLASKLAKVPPINN</sequence>
<dbReference type="AlphaFoldDB" id="A0A430ACD7"/>
<gene>
    <name evidence="2" type="ORF">CBF31_02380</name>
</gene>
<feature type="domain" description="Mga helix-turn-helix" evidence="1">
    <location>
        <begin position="97"/>
        <end position="175"/>
    </location>
</feature>
<accession>A0A430ACD7</accession>
<evidence type="ECO:0000259" key="1">
    <source>
        <dbReference type="Pfam" id="PF05043"/>
    </source>
</evidence>
<evidence type="ECO:0000313" key="2">
    <source>
        <dbReference type="EMBL" id="RSU04887.1"/>
    </source>
</evidence>
<evidence type="ECO:0000313" key="3">
    <source>
        <dbReference type="Proteomes" id="UP000287101"/>
    </source>
</evidence>
<reference evidence="2 3" key="1">
    <citation type="submission" date="2017-05" db="EMBL/GenBank/DDBJ databases">
        <title>Vagococcus spp. assemblies.</title>
        <authorList>
            <person name="Gulvik C.A."/>
        </authorList>
    </citation>
    <scope>NUCLEOTIDE SEQUENCE [LARGE SCALE GENOMIC DNA]</scope>
    <source>
        <strain evidence="2 3">CCUG 41755</strain>
    </source>
</reference>
<protein>
    <recommendedName>
        <fullName evidence="1">Mga helix-turn-helix domain-containing protein</fullName>
    </recommendedName>
</protein>
<dbReference type="Gene3D" id="1.10.10.10">
    <property type="entry name" value="Winged helix-like DNA-binding domain superfamily/Winged helix DNA-binding domain"/>
    <property type="match status" value="1"/>
</dbReference>
<organism evidence="2 3">
    <name type="scientific">Vagococcus fessus</name>
    <dbReference type="NCBI Taxonomy" id="120370"/>
    <lineage>
        <taxon>Bacteria</taxon>
        <taxon>Bacillati</taxon>
        <taxon>Bacillota</taxon>
        <taxon>Bacilli</taxon>
        <taxon>Lactobacillales</taxon>
        <taxon>Enterococcaceae</taxon>
        <taxon>Vagococcus</taxon>
    </lineage>
</organism>
<dbReference type="InterPro" id="IPR007737">
    <property type="entry name" value="Mga_HTH"/>
</dbReference>
<dbReference type="InterPro" id="IPR036388">
    <property type="entry name" value="WH-like_DNA-bd_sf"/>
</dbReference>
<proteinExistence type="predicted"/>
<name>A0A430ACD7_9ENTE</name>
<dbReference type="Pfam" id="PF05043">
    <property type="entry name" value="Mga"/>
    <property type="match status" value="1"/>
</dbReference>
<comment type="caution">
    <text evidence="2">The sequence shown here is derived from an EMBL/GenBank/DDBJ whole genome shotgun (WGS) entry which is preliminary data.</text>
</comment>
<dbReference type="RefSeq" id="WP_126830601.1">
    <property type="nucleotide sequence ID" value="NZ_CBCRYB010000012.1"/>
</dbReference>
<dbReference type="EMBL" id="NGJY01000001">
    <property type="protein sequence ID" value="RSU04887.1"/>
    <property type="molecule type" value="Genomic_DNA"/>
</dbReference>